<feature type="transmembrane region" description="Helical" evidence="1">
    <location>
        <begin position="317"/>
        <end position="335"/>
    </location>
</feature>
<feature type="transmembrane region" description="Helical" evidence="1">
    <location>
        <begin position="87"/>
        <end position="106"/>
    </location>
</feature>
<feature type="transmembrane region" description="Helical" evidence="1">
    <location>
        <begin position="161"/>
        <end position="178"/>
    </location>
</feature>
<organism evidence="3 4">
    <name type="scientific">Trinickia caryophylli</name>
    <name type="common">Paraburkholderia caryophylli</name>
    <dbReference type="NCBI Taxonomy" id="28094"/>
    <lineage>
        <taxon>Bacteria</taxon>
        <taxon>Pseudomonadati</taxon>
        <taxon>Pseudomonadota</taxon>
        <taxon>Betaproteobacteria</taxon>
        <taxon>Burkholderiales</taxon>
        <taxon>Burkholderiaceae</taxon>
        <taxon>Trinickia</taxon>
    </lineage>
</organism>
<proteinExistence type="predicted"/>
<feature type="transmembrane region" description="Helical" evidence="1">
    <location>
        <begin position="216"/>
        <end position="233"/>
    </location>
</feature>
<accession>A0A1X7GHW3</accession>
<dbReference type="InterPro" id="IPR052734">
    <property type="entry name" value="Nod_factor_acetyltransferase"/>
</dbReference>
<keyword evidence="1" id="KW-0812">Transmembrane</keyword>
<name>A0A1X7GHW3_TRICW</name>
<dbReference type="Pfam" id="PF01757">
    <property type="entry name" value="Acyl_transf_3"/>
    <property type="match status" value="1"/>
</dbReference>
<dbReference type="RefSeq" id="WP_085229788.1">
    <property type="nucleotide sequence ID" value="NZ_CP131478.1"/>
</dbReference>
<dbReference type="GO" id="GO:0016747">
    <property type="term" value="F:acyltransferase activity, transferring groups other than amino-acyl groups"/>
    <property type="evidence" value="ECO:0007669"/>
    <property type="project" value="InterPro"/>
</dbReference>
<evidence type="ECO:0000313" key="4">
    <source>
        <dbReference type="Proteomes" id="UP000192911"/>
    </source>
</evidence>
<feature type="transmembrane region" description="Helical" evidence="1">
    <location>
        <begin position="52"/>
        <end position="75"/>
    </location>
</feature>
<dbReference type="STRING" id="28094.SAMN06295900_11631"/>
<sequence length="364" mass="40173">MAVYAKTPGRAMGSAPKADAQREQWADVARGMGIIAVVAGHTFAPTSNATQWIFAFHMPLFFVLSGYFFSVRGGFKVTAARRAKALLVPYVATVAIYLIYTVLVLGRPQTIEPWVASMMYASGKEIHQFPGIEPIGPMWFLPALFAASLIAYGIERMPGSWAGKLLGIALAVAAGMAIGQYIFLPFSIDVALVVQIYLFFGLAARRQQWMDSVQRLALAKWLLLGLCAIALVVERYDVVTSLNNRDYRHFAVQVAGAIGGSVLVIWAARVIARHRPAAVPFAYIGRAAIVILCFHVVDTGYAQFNRLPGFDVVEGNLWLHIAFRIAFSLALYEAFRRLPALRWCYGLSAPRRSLSGALLRWAWR</sequence>
<evidence type="ECO:0000259" key="2">
    <source>
        <dbReference type="Pfam" id="PF01757"/>
    </source>
</evidence>
<evidence type="ECO:0000256" key="1">
    <source>
        <dbReference type="SAM" id="Phobius"/>
    </source>
</evidence>
<keyword evidence="4" id="KW-1185">Reference proteome</keyword>
<dbReference type="Proteomes" id="UP000192911">
    <property type="component" value="Unassembled WGS sequence"/>
</dbReference>
<dbReference type="PANTHER" id="PTHR37312">
    <property type="entry name" value="MEMBRANE-BOUND ACYLTRANSFERASE YKRP-RELATED"/>
    <property type="match status" value="1"/>
</dbReference>
<keyword evidence="1" id="KW-0472">Membrane</keyword>
<feature type="transmembrane region" description="Helical" evidence="1">
    <location>
        <begin position="184"/>
        <end position="204"/>
    </location>
</feature>
<dbReference type="EMBL" id="FXAH01000016">
    <property type="protein sequence ID" value="SMF70149.1"/>
    <property type="molecule type" value="Genomic_DNA"/>
</dbReference>
<dbReference type="InterPro" id="IPR002656">
    <property type="entry name" value="Acyl_transf_3_dom"/>
</dbReference>
<feature type="transmembrane region" description="Helical" evidence="1">
    <location>
        <begin position="135"/>
        <end position="154"/>
    </location>
</feature>
<feature type="transmembrane region" description="Helical" evidence="1">
    <location>
        <begin position="278"/>
        <end position="297"/>
    </location>
</feature>
<feature type="transmembrane region" description="Helical" evidence="1">
    <location>
        <begin position="253"/>
        <end position="271"/>
    </location>
</feature>
<protein>
    <submittedName>
        <fullName evidence="3">Fucose 4-O-acetylase</fullName>
    </submittedName>
</protein>
<feature type="domain" description="Acyltransferase 3" evidence="2">
    <location>
        <begin position="24"/>
        <end position="329"/>
    </location>
</feature>
<reference evidence="4" key="1">
    <citation type="submission" date="2017-04" db="EMBL/GenBank/DDBJ databases">
        <authorList>
            <person name="Varghese N."/>
            <person name="Submissions S."/>
        </authorList>
    </citation>
    <scope>NUCLEOTIDE SEQUENCE [LARGE SCALE GENOMIC DNA]</scope>
    <source>
        <strain evidence="4">Ballard 720</strain>
    </source>
</reference>
<evidence type="ECO:0000313" key="3">
    <source>
        <dbReference type="EMBL" id="SMF70149.1"/>
    </source>
</evidence>
<dbReference type="OrthoDB" id="9814956at2"/>
<dbReference type="PANTHER" id="PTHR37312:SF1">
    <property type="entry name" value="MEMBRANE-BOUND ACYLTRANSFERASE YKRP-RELATED"/>
    <property type="match status" value="1"/>
</dbReference>
<gene>
    <name evidence="3" type="ORF">SAMN06295900_11631</name>
</gene>
<keyword evidence="1" id="KW-1133">Transmembrane helix</keyword>
<dbReference type="AlphaFoldDB" id="A0A1X7GHW3"/>